<keyword evidence="7" id="KW-1185">Reference proteome</keyword>
<sequence length="612" mass="66271">MSADVIIGIDLGTTNSEVAVWRGDSVEVLKSEEGDPILPSVVGFDLQGNLLVGHPARNQLLIAPERTVKSIKRLMGEETLVKLGDKEFSPQEISAMILRALKQRAEAALGHPVSKAVITVPAFFNDAQRRATREAGELAGLEVVRIINEPTAAVLTYDPHPPDRERILVYDLGGGTFDVSIAQVEGGVVEILSSHGDTHLGGDDFDQLLLDYVCNRFQTEHQVDLRAHPVAKSRVLRAVEEAKKRLSTEVTVRIEEEFITEVEGKPVNLVVEIERETFENLIDPLLEKTLMCLDKALEDAKLLASDIHKVLLVGGATRTPLVRSLLSERMGRPVHTEIEPDLAVAMGAAVQGGLIAGAEVGPVLVDITPHTLGIETVGPLLGMSSPYCFSPIIPRNSSLPAVQTEVYTTTHDNQSEAMIRVFQGENDDTRYNDFVGEFLITDLSPVPAGNEIAVKLELDLNGILKVTATERATGLSKQIVIDNAAERFKTRGRADALSRLETAFATLSGPAASAMGDDPLAPVTVTVGQGADPTALEANLPADLRDHLAKVELLSAKAQRVLERGRVAPEDAEELRDKLTRLSEAARERRGDVLKTLLDEVSELIYYIEGGA</sequence>
<dbReference type="FunFam" id="3.90.640.10:FF:000003">
    <property type="entry name" value="Molecular chaperone DnaK"/>
    <property type="match status" value="1"/>
</dbReference>
<dbReference type="PRINTS" id="PR00301">
    <property type="entry name" value="HEATSHOCK70"/>
</dbReference>
<proteinExistence type="inferred from homology"/>
<dbReference type="SUPFAM" id="SSF53067">
    <property type="entry name" value="Actin-like ATPase domain"/>
    <property type="match status" value="2"/>
</dbReference>
<accession>E8R3X3</accession>
<dbReference type="OrthoDB" id="9766019at2"/>
<evidence type="ECO:0000313" key="6">
    <source>
        <dbReference type="EMBL" id="ADV63703.1"/>
    </source>
</evidence>
<dbReference type="SUPFAM" id="SSF100920">
    <property type="entry name" value="Heat shock protein 70kD (HSP70), peptide-binding domain"/>
    <property type="match status" value="1"/>
</dbReference>
<protein>
    <submittedName>
        <fullName evidence="6">Heat shock protein 70</fullName>
    </submittedName>
</protein>
<dbReference type="FunFam" id="3.30.420.40:FF:000071">
    <property type="entry name" value="Molecular chaperone DnaK"/>
    <property type="match status" value="1"/>
</dbReference>
<dbReference type="InterPro" id="IPR018181">
    <property type="entry name" value="Heat_shock_70_CS"/>
</dbReference>
<dbReference type="STRING" id="575540.Isop_3139"/>
<dbReference type="Proteomes" id="UP000008631">
    <property type="component" value="Chromosome"/>
</dbReference>
<dbReference type="EMBL" id="CP002353">
    <property type="protein sequence ID" value="ADV63703.1"/>
    <property type="molecule type" value="Genomic_DNA"/>
</dbReference>
<dbReference type="InterPro" id="IPR013126">
    <property type="entry name" value="Hsp_70_fam"/>
</dbReference>
<dbReference type="AlphaFoldDB" id="E8R3X3"/>
<evidence type="ECO:0000256" key="4">
    <source>
        <dbReference type="ARBA" id="ARBA00023186"/>
    </source>
</evidence>
<name>E8R3X3_ISOPI</name>
<dbReference type="RefSeq" id="WP_013565991.1">
    <property type="nucleotide sequence ID" value="NC_014962.1"/>
</dbReference>
<dbReference type="InterPro" id="IPR029047">
    <property type="entry name" value="HSP70_peptide-bd_sf"/>
</dbReference>
<dbReference type="HOGENOM" id="CLU_005965_0_0_0"/>
<dbReference type="KEGG" id="ipa:Isop_3139"/>
<keyword evidence="6" id="KW-0346">Stress response</keyword>
<organism evidence="6 7">
    <name type="scientific">Isosphaera pallida (strain ATCC 43644 / DSM 9630 / IS1B)</name>
    <dbReference type="NCBI Taxonomy" id="575540"/>
    <lineage>
        <taxon>Bacteria</taxon>
        <taxon>Pseudomonadati</taxon>
        <taxon>Planctomycetota</taxon>
        <taxon>Planctomycetia</taxon>
        <taxon>Isosphaerales</taxon>
        <taxon>Isosphaeraceae</taxon>
        <taxon>Isosphaera</taxon>
    </lineage>
</organism>
<dbReference type="eggNOG" id="COG0443">
    <property type="taxonomic scope" value="Bacteria"/>
</dbReference>
<comment type="similarity">
    <text evidence="1 5">Belongs to the heat shock protein 70 family.</text>
</comment>
<dbReference type="Gene3D" id="3.90.640.10">
    <property type="entry name" value="Actin, Chain A, domain 4"/>
    <property type="match status" value="1"/>
</dbReference>
<evidence type="ECO:0000256" key="2">
    <source>
        <dbReference type="ARBA" id="ARBA00022741"/>
    </source>
</evidence>
<evidence type="ECO:0000256" key="3">
    <source>
        <dbReference type="ARBA" id="ARBA00022840"/>
    </source>
</evidence>
<dbReference type="Gene3D" id="2.60.34.10">
    <property type="entry name" value="Substrate Binding Domain Of DNAk, Chain A, domain 1"/>
    <property type="match status" value="1"/>
</dbReference>
<dbReference type="PANTHER" id="PTHR19375">
    <property type="entry name" value="HEAT SHOCK PROTEIN 70KDA"/>
    <property type="match status" value="1"/>
</dbReference>
<dbReference type="GO" id="GO:0140662">
    <property type="term" value="F:ATP-dependent protein folding chaperone"/>
    <property type="evidence" value="ECO:0007669"/>
    <property type="project" value="InterPro"/>
</dbReference>
<evidence type="ECO:0000256" key="5">
    <source>
        <dbReference type="RuleBase" id="RU003322"/>
    </source>
</evidence>
<reference key="1">
    <citation type="submission" date="2010-11" db="EMBL/GenBank/DDBJ databases">
        <title>The complete sequence of chromosome of Isophaera pallida ATCC 43644.</title>
        <authorList>
            <consortium name="US DOE Joint Genome Institute (JGI-PGF)"/>
            <person name="Lucas S."/>
            <person name="Copeland A."/>
            <person name="Lapidus A."/>
            <person name="Bruce D."/>
            <person name="Goodwin L."/>
            <person name="Pitluck S."/>
            <person name="Kyrpides N."/>
            <person name="Mavromatis K."/>
            <person name="Pagani I."/>
            <person name="Ivanova N."/>
            <person name="Saunders E."/>
            <person name="Brettin T."/>
            <person name="Detter J.C."/>
            <person name="Han C."/>
            <person name="Tapia R."/>
            <person name="Land M."/>
            <person name="Hauser L."/>
            <person name="Markowitz V."/>
            <person name="Cheng J.-F."/>
            <person name="Hugenholtz P."/>
            <person name="Woyke T."/>
            <person name="Wu D."/>
            <person name="Eisen J.A."/>
        </authorList>
    </citation>
    <scope>NUCLEOTIDE SEQUENCE</scope>
    <source>
        <strain>ATCC 43644</strain>
    </source>
</reference>
<dbReference type="PROSITE" id="PS00297">
    <property type="entry name" value="HSP70_1"/>
    <property type="match status" value="1"/>
</dbReference>
<dbReference type="InterPro" id="IPR043129">
    <property type="entry name" value="ATPase_NBD"/>
</dbReference>
<dbReference type="InParanoid" id="E8R3X3"/>
<evidence type="ECO:0000313" key="7">
    <source>
        <dbReference type="Proteomes" id="UP000008631"/>
    </source>
</evidence>
<gene>
    <name evidence="6" type="ordered locus">Isop_3139</name>
</gene>
<evidence type="ECO:0000256" key="1">
    <source>
        <dbReference type="ARBA" id="ARBA00007381"/>
    </source>
</evidence>
<dbReference type="Pfam" id="PF00012">
    <property type="entry name" value="HSP70"/>
    <property type="match status" value="2"/>
</dbReference>
<keyword evidence="4" id="KW-0143">Chaperone</keyword>
<reference evidence="6 7" key="2">
    <citation type="journal article" date="2011" name="Stand. Genomic Sci.">
        <title>Complete genome sequence of Isosphaera pallida type strain (IS1B).</title>
        <authorList>
            <consortium name="US DOE Joint Genome Institute (JGI-PGF)"/>
            <person name="Goker M."/>
            <person name="Cleland D."/>
            <person name="Saunders E."/>
            <person name="Lapidus A."/>
            <person name="Nolan M."/>
            <person name="Lucas S."/>
            <person name="Hammon N."/>
            <person name="Deshpande S."/>
            <person name="Cheng J.F."/>
            <person name="Tapia R."/>
            <person name="Han C."/>
            <person name="Goodwin L."/>
            <person name="Pitluck S."/>
            <person name="Liolios K."/>
            <person name="Pagani I."/>
            <person name="Ivanova N."/>
            <person name="Mavromatis K."/>
            <person name="Pati A."/>
            <person name="Chen A."/>
            <person name="Palaniappan K."/>
            <person name="Land M."/>
            <person name="Hauser L."/>
            <person name="Chang Y.J."/>
            <person name="Jeffries C.D."/>
            <person name="Detter J.C."/>
            <person name="Beck B."/>
            <person name="Woyke T."/>
            <person name="Bristow J."/>
            <person name="Eisen J.A."/>
            <person name="Markowitz V."/>
            <person name="Hugenholtz P."/>
            <person name="Kyrpides N.C."/>
            <person name="Klenk H.P."/>
        </authorList>
    </citation>
    <scope>NUCLEOTIDE SEQUENCE [LARGE SCALE GENOMIC DNA]</scope>
    <source>
        <strain evidence="7">ATCC 43644 / DSM 9630 / IS1B</strain>
    </source>
</reference>
<keyword evidence="2 5" id="KW-0547">Nucleotide-binding</keyword>
<dbReference type="Gene3D" id="3.30.420.40">
    <property type="match status" value="2"/>
</dbReference>
<dbReference type="GO" id="GO:0005524">
    <property type="term" value="F:ATP binding"/>
    <property type="evidence" value="ECO:0007669"/>
    <property type="project" value="UniProtKB-KW"/>
</dbReference>
<keyword evidence="3 5" id="KW-0067">ATP-binding</keyword>